<dbReference type="EMBL" id="FOHA01000015">
    <property type="protein sequence ID" value="SER98809.1"/>
    <property type="molecule type" value="Genomic_DNA"/>
</dbReference>
<protein>
    <submittedName>
        <fullName evidence="1">Uncharacterized protein</fullName>
    </submittedName>
</protein>
<dbReference type="OrthoDB" id="2187943at2"/>
<dbReference type="STRING" id="142588.SAMN04488559_11527"/>
<accession>A0A1H9TPH3</accession>
<dbReference type="RefSeq" id="WP_092653179.1">
    <property type="nucleotide sequence ID" value="NZ_FOHA01000015.1"/>
</dbReference>
<name>A0A1H9TPH3_9LACT</name>
<proteinExistence type="predicted"/>
<dbReference type="Proteomes" id="UP000198948">
    <property type="component" value="Unassembled WGS sequence"/>
</dbReference>
<dbReference type="AlphaFoldDB" id="A0A1H9TPH3"/>
<keyword evidence="2" id="KW-1185">Reference proteome</keyword>
<reference evidence="1 2" key="1">
    <citation type="submission" date="2016-10" db="EMBL/GenBank/DDBJ databases">
        <authorList>
            <person name="de Groot N.N."/>
        </authorList>
    </citation>
    <scope>NUCLEOTIDE SEQUENCE [LARGE SCALE GENOMIC DNA]</scope>
    <source>
        <strain evidence="1 2">DSM 13760</strain>
    </source>
</reference>
<evidence type="ECO:0000313" key="1">
    <source>
        <dbReference type="EMBL" id="SER98809.1"/>
    </source>
</evidence>
<organism evidence="1 2">
    <name type="scientific">Isobaculum melis</name>
    <dbReference type="NCBI Taxonomy" id="142588"/>
    <lineage>
        <taxon>Bacteria</taxon>
        <taxon>Bacillati</taxon>
        <taxon>Bacillota</taxon>
        <taxon>Bacilli</taxon>
        <taxon>Lactobacillales</taxon>
        <taxon>Carnobacteriaceae</taxon>
        <taxon>Isobaculum</taxon>
    </lineage>
</organism>
<gene>
    <name evidence="1" type="ORF">SAMN04488559_11527</name>
</gene>
<evidence type="ECO:0000313" key="2">
    <source>
        <dbReference type="Proteomes" id="UP000198948"/>
    </source>
</evidence>
<sequence length="75" mass="8974">MTYEELVKTLAYGEEYNFYYNNEEYWISKNKEGNYLTKVIDGTTQSFANSDELLEKAKIDGKTIKELWHVIKYNF</sequence>